<dbReference type="Proteomes" id="UP001060215">
    <property type="component" value="Chromosome 15"/>
</dbReference>
<gene>
    <name evidence="1" type="ORF">LOK49_LG14G01707</name>
</gene>
<evidence type="ECO:0000313" key="1">
    <source>
        <dbReference type="EMBL" id="KAI7985354.1"/>
    </source>
</evidence>
<protein>
    <submittedName>
        <fullName evidence="1">Uncharacterized protein</fullName>
    </submittedName>
</protein>
<sequence>MDVDPCNVSAMACPAFLLCPLAITEAERGIPDILKRVHAVFEKVGLEYNESIVIMITGCPNSRVTPYMAELGLVGDGPNCYQGFEKLQELVDKWEGPMDKLEAL</sequence>
<reference evidence="1 2" key="1">
    <citation type="journal article" date="2022" name="Plant J.">
        <title>Chromosome-level genome of Camellia lanceoleosa provides a valuable resource for understanding genome evolution and self-incompatibility.</title>
        <authorList>
            <person name="Gong W."/>
            <person name="Xiao S."/>
            <person name="Wang L."/>
            <person name="Liao Z."/>
            <person name="Chang Y."/>
            <person name="Mo W."/>
            <person name="Hu G."/>
            <person name="Li W."/>
            <person name="Zhao G."/>
            <person name="Zhu H."/>
            <person name="Hu X."/>
            <person name="Ji K."/>
            <person name="Xiang X."/>
            <person name="Song Q."/>
            <person name="Yuan D."/>
            <person name="Jin S."/>
            <person name="Zhang L."/>
        </authorList>
    </citation>
    <scope>NUCLEOTIDE SEQUENCE [LARGE SCALE GENOMIC DNA]</scope>
    <source>
        <strain evidence="1">SQ_2022a</strain>
    </source>
</reference>
<evidence type="ECO:0000313" key="2">
    <source>
        <dbReference type="Proteomes" id="UP001060215"/>
    </source>
</evidence>
<name>A0ACC0FAQ9_9ERIC</name>
<keyword evidence="2" id="KW-1185">Reference proteome</keyword>
<proteinExistence type="predicted"/>
<organism evidence="1 2">
    <name type="scientific">Camellia lanceoleosa</name>
    <dbReference type="NCBI Taxonomy" id="1840588"/>
    <lineage>
        <taxon>Eukaryota</taxon>
        <taxon>Viridiplantae</taxon>
        <taxon>Streptophyta</taxon>
        <taxon>Embryophyta</taxon>
        <taxon>Tracheophyta</taxon>
        <taxon>Spermatophyta</taxon>
        <taxon>Magnoliopsida</taxon>
        <taxon>eudicotyledons</taxon>
        <taxon>Gunneridae</taxon>
        <taxon>Pentapetalae</taxon>
        <taxon>asterids</taxon>
        <taxon>Ericales</taxon>
        <taxon>Theaceae</taxon>
        <taxon>Camellia</taxon>
    </lineage>
</organism>
<accession>A0ACC0FAQ9</accession>
<dbReference type="EMBL" id="CM045772">
    <property type="protein sequence ID" value="KAI7985354.1"/>
    <property type="molecule type" value="Genomic_DNA"/>
</dbReference>
<comment type="caution">
    <text evidence="1">The sequence shown here is derived from an EMBL/GenBank/DDBJ whole genome shotgun (WGS) entry which is preliminary data.</text>
</comment>